<sequence length="151" mass="16801">MNSLETLLQSLNELIEMEVDSPEETQLVGSTGSISSSSKSGGKDSSRASARSSKKLGYATKAAALRTKLKYVDIEEAKTAELKRIKTLKELDVAEAKFNALSKLDQDIEENTHNWCQMAEMNMCMNMLKTCSWKGSFRICSCLSYYKCSQC</sequence>
<dbReference type="Proteomes" id="UP001152320">
    <property type="component" value="Chromosome 14"/>
</dbReference>
<feature type="region of interest" description="Disordered" evidence="1">
    <location>
        <begin position="19"/>
        <end position="55"/>
    </location>
</feature>
<protein>
    <submittedName>
        <fullName evidence="2">Uncharacterized protein</fullName>
    </submittedName>
</protein>
<keyword evidence="3" id="KW-1185">Reference proteome</keyword>
<proteinExistence type="predicted"/>
<gene>
    <name evidence="2" type="ORF">HOLleu_28389</name>
</gene>
<organism evidence="2 3">
    <name type="scientific">Holothuria leucospilota</name>
    <name type="common">Black long sea cucumber</name>
    <name type="synonym">Mertensiothuria leucospilota</name>
    <dbReference type="NCBI Taxonomy" id="206669"/>
    <lineage>
        <taxon>Eukaryota</taxon>
        <taxon>Metazoa</taxon>
        <taxon>Echinodermata</taxon>
        <taxon>Eleutherozoa</taxon>
        <taxon>Echinozoa</taxon>
        <taxon>Holothuroidea</taxon>
        <taxon>Aspidochirotacea</taxon>
        <taxon>Aspidochirotida</taxon>
        <taxon>Holothuriidae</taxon>
        <taxon>Holothuria</taxon>
    </lineage>
</organism>
<dbReference type="EMBL" id="JAIZAY010000014">
    <property type="protein sequence ID" value="KAJ8029076.1"/>
    <property type="molecule type" value="Genomic_DNA"/>
</dbReference>
<comment type="caution">
    <text evidence="2">The sequence shown here is derived from an EMBL/GenBank/DDBJ whole genome shotgun (WGS) entry which is preliminary data.</text>
</comment>
<reference evidence="2" key="1">
    <citation type="submission" date="2021-10" db="EMBL/GenBank/DDBJ databases">
        <title>Tropical sea cucumber genome reveals ecological adaptation and Cuvierian tubules defense mechanism.</title>
        <authorList>
            <person name="Chen T."/>
        </authorList>
    </citation>
    <scope>NUCLEOTIDE SEQUENCE</scope>
    <source>
        <strain evidence="2">Nanhai2018</strain>
        <tissue evidence="2">Muscle</tissue>
    </source>
</reference>
<feature type="compositionally biased region" description="Low complexity" evidence="1">
    <location>
        <begin position="29"/>
        <end position="40"/>
    </location>
</feature>
<accession>A0A9Q1BM68</accession>
<evidence type="ECO:0000256" key="1">
    <source>
        <dbReference type="SAM" id="MobiDB-lite"/>
    </source>
</evidence>
<evidence type="ECO:0000313" key="3">
    <source>
        <dbReference type="Proteomes" id="UP001152320"/>
    </source>
</evidence>
<dbReference type="AlphaFoldDB" id="A0A9Q1BM68"/>
<name>A0A9Q1BM68_HOLLE</name>
<evidence type="ECO:0000313" key="2">
    <source>
        <dbReference type="EMBL" id="KAJ8029076.1"/>
    </source>
</evidence>